<reference evidence="3" key="1">
    <citation type="submission" date="2017-09" db="EMBL/GenBank/DDBJ databases">
        <title>Depth-based differentiation of microbial function through sediment-hosted aquifers and enrichment of novel symbionts in the deep terrestrial subsurface.</title>
        <authorList>
            <person name="Probst A.J."/>
            <person name="Ladd B."/>
            <person name="Jarett J.K."/>
            <person name="Geller-Mcgrath D.E."/>
            <person name="Sieber C.M.K."/>
            <person name="Emerson J.B."/>
            <person name="Anantharaman K."/>
            <person name="Thomas B.C."/>
            <person name="Malmstrom R."/>
            <person name="Stieglmeier M."/>
            <person name="Klingl A."/>
            <person name="Woyke T."/>
            <person name="Ryan C.M."/>
            <person name="Banfield J.F."/>
        </authorList>
    </citation>
    <scope>NUCLEOTIDE SEQUENCE [LARGE SCALE GENOMIC DNA]</scope>
</reference>
<dbReference type="CDD" id="cd02440">
    <property type="entry name" value="AdoMet_MTases"/>
    <property type="match status" value="1"/>
</dbReference>
<dbReference type="Gene3D" id="3.40.50.150">
    <property type="entry name" value="Vaccinia Virus protein VP39"/>
    <property type="match status" value="1"/>
</dbReference>
<dbReference type="PANTHER" id="PTHR43861">
    <property type="entry name" value="TRANS-ACONITATE 2-METHYLTRANSFERASE-RELATED"/>
    <property type="match status" value="1"/>
</dbReference>
<dbReference type="AlphaFoldDB" id="A0A2H0U929"/>
<evidence type="ECO:0000313" key="2">
    <source>
        <dbReference type="EMBL" id="PIR82923.1"/>
    </source>
</evidence>
<gene>
    <name evidence="2" type="ORF">COU19_03235</name>
</gene>
<dbReference type="Pfam" id="PF08241">
    <property type="entry name" value="Methyltransf_11"/>
    <property type="match status" value="1"/>
</dbReference>
<dbReference type="InterPro" id="IPR013216">
    <property type="entry name" value="Methyltransf_11"/>
</dbReference>
<evidence type="ECO:0000313" key="3">
    <source>
        <dbReference type="Proteomes" id="UP000230179"/>
    </source>
</evidence>
<name>A0A2H0U929_9BACT</name>
<dbReference type="GO" id="GO:0008757">
    <property type="term" value="F:S-adenosylmethionine-dependent methyltransferase activity"/>
    <property type="evidence" value="ECO:0007669"/>
    <property type="project" value="InterPro"/>
</dbReference>
<dbReference type="InterPro" id="IPR029063">
    <property type="entry name" value="SAM-dependent_MTases_sf"/>
</dbReference>
<dbReference type="EMBL" id="PFBL01000024">
    <property type="protein sequence ID" value="PIR82923.1"/>
    <property type="molecule type" value="Genomic_DNA"/>
</dbReference>
<organism evidence="2 3">
    <name type="scientific">Candidatus Kaiserbacteria bacterium CG10_big_fil_rev_8_21_14_0_10_56_12</name>
    <dbReference type="NCBI Taxonomy" id="1974611"/>
    <lineage>
        <taxon>Bacteria</taxon>
        <taxon>Candidatus Kaiseribacteriota</taxon>
    </lineage>
</organism>
<feature type="domain" description="Methyltransferase type 11" evidence="1">
    <location>
        <begin position="45"/>
        <end position="142"/>
    </location>
</feature>
<evidence type="ECO:0000259" key="1">
    <source>
        <dbReference type="Pfam" id="PF08241"/>
    </source>
</evidence>
<accession>A0A2H0U929</accession>
<sequence length="244" mass="27771">MINFQKLWDKSGTKDDEYARQYPQYIKTNEKLVSLVDVRPGQVIVDLACGTWMTTEAVLKTCPNVRKVYAVDFSEDMLRVAKTRIKAENVAFIHADATDLVGHFPEKVDLALCNSSFWQFDDRSAIIRAIRTVLKDGGIFVFNLNQQFYDFGAPEANQKVIIDAIYEEMRKRGFEVTGGLKEKMTKEEIEELFASAGFTLAKTARYDVGPRSLDDFLNFFTIPATATFFEKVPERAARNPEHSP</sequence>
<dbReference type="SUPFAM" id="SSF53335">
    <property type="entry name" value="S-adenosyl-L-methionine-dependent methyltransferases"/>
    <property type="match status" value="1"/>
</dbReference>
<proteinExistence type="predicted"/>
<comment type="caution">
    <text evidence="2">The sequence shown here is derived from an EMBL/GenBank/DDBJ whole genome shotgun (WGS) entry which is preliminary data.</text>
</comment>
<protein>
    <recommendedName>
        <fullName evidence="1">Methyltransferase type 11 domain-containing protein</fullName>
    </recommendedName>
</protein>
<dbReference type="Proteomes" id="UP000230179">
    <property type="component" value="Unassembled WGS sequence"/>
</dbReference>
<dbReference type="PANTHER" id="PTHR43861:SF1">
    <property type="entry name" value="TRANS-ACONITATE 2-METHYLTRANSFERASE"/>
    <property type="match status" value="1"/>
</dbReference>